<name>A0ABU8QFA3_9RHOB</name>
<feature type="domain" description="PepSY" evidence="3">
    <location>
        <begin position="5"/>
        <end position="71"/>
    </location>
</feature>
<organism evidence="4 5">
    <name type="scientific">Cognatishimia coralii</name>
    <dbReference type="NCBI Taxonomy" id="3083254"/>
    <lineage>
        <taxon>Bacteria</taxon>
        <taxon>Pseudomonadati</taxon>
        <taxon>Pseudomonadota</taxon>
        <taxon>Alphaproteobacteria</taxon>
        <taxon>Rhodobacterales</taxon>
        <taxon>Paracoccaceae</taxon>
        <taxon>Cognatishimia</taxon>
    </lineage>
</organism>
<evidence type="ECO:0000259" key="3">
    <source>
        <dbReference type="Pfam" id="PF13670"/>
    </source>
</evidence>
<proteinExistence type="predicted"/>
<evidence type="ECO:0000256" key="2">
    <source>
        <dbReference type="SAM" id="SignalP"/>
    </source>
</evidence>
<evidence type="ECO:0000313" key="4">
    <source>
        <dbReference type="EMBL" id="MEJ5218090.1"/>
    </source>
</evidence>
<comment type="caution">
    <text evidence="4">The sequence shown here is derived from an EMBL/GenBank/DDBJ whole genome shotgun (WGS) entry which is preliminary data.</text>
</comment>
<evidence type="ECO:0000256" key="1">
    <source>
        <dbReference type="SAM" id="MobiDB-lite"/>
    </source>
</evidence>
<feature type="signal peptide" evidence="2">
    <location>
        <begin position="1"/>
        <end position="19"/>
    </location>
</feature>
<accession>A0ABU8QFA3</accession>
<keyword evidence="2" id="KW-0732">Signal</keyword>
<feature type="compositionally biased region" description="Acidic residues" evidence="1">
    <location>
        <begin position="74"/>
        <end position="123"/>
    </location>
</feature>
<dbReference type="Pfam" id="PF13670">
    <property type="entry name" value="PepSY_2"/>
    <property type="match status" value="1"/>
</dbReference>
<feature type="region of interest" description="Disordered" evidence="1">
    <location>
        <begin position="69"/>
        <end position="123"/>
    </location>
</feature>
<feature type="chain" id="PRO_5046787894" evidence="2">
    <location>
        <begin position="20"/>
        <end position="123"/>
    </location>
</feature>
<dbReference type="RefSeq" id="WP_339403034.1">
    <property type="nucleotide sequence ID" value="NZ_JBBGAZ010000003.1"/>
</dbReference>
<keyword evidence="5" id="KW-1185">Reference proteome</keyword>
<dbReference type="InterPro" id="IPR025711">
    <property type="entry name" value="PepSY"/>
</dbReference>
<evidence type="ECO:0000313" key="5">
    <source>
        <dbReference type="Proteomes" id="UP001368270"/>
    </source>
</evidence>
<reference evidence="4 5" key="1">
    <citation type="submission" date="2024-03" db="EMBL/GenBank/DDBJ databases">
        <title>Cognatishimia coralii sp. nov., a marine bacterium isolated from coral surrounding seawater.</title>
        <authorList>
            <person name="Liu X."/>
            <person name="Liu S."/>
            <person name="Sun H."/>
            <person name="Zhang Y."/>
        </authorList>
    </citation>
    <scope>NUCLEOTIDE SEQUENCE [LARGE SCALE GENOMIC DNA]</scope>
    <source>
        <strain evidence="4 5">D5M38</strain>
    </source>
</reference>
<dbReference type="Proteomes" id="UP001368270">
    <property type="component" value="Unassembled WGS sequence"/>
</dbReference>
<sequence length="123" mass="13691">MKKILSTTAIVFLGTAAFAQSTDFEARITADLEGQGYTVVDVETEGGEVIVEATRDGTEFEFTYDAATEALLGTEEEPVDADDDEDMDDEDDDMDDEDDDMDDDEDEDEDDEDEDEDEDEDDD</sequence>
<gene>
    <name evidence="4" type="ORF">WG622_07545</name>
</gene>
<dbReference type="EMBL" id="JBBGAZ010000003">
    <property type="protein sequence ID" value="MEJ5218090.1"/>
    <property type="molecule type" value="Genomic_DNA"/>
</dbReference>
<protein>
    <submittedName>
        <fullName evidence="4">PepSY domain-containing protein</fullName>
    </submittedName>
</protein>